<keyword evidence="2" id="KW-0813">Transport</keyword>
<dbReference type="EMBL" id="QVQT01000002">
    <property type="protein sequence ID" value="RFU17691.1"/>
    <property type="molecule type" value="Genomic_DNA"/>
</dbReference>
<evidence type="ECO:0000313" key="9">
    <source>
        <dbReference type="Proteomes" id="UP000264702"/>
    </source>
</evidence>
<dbReference type="AlphaFoldDB" id="A0A372ISE3"/>
<proteinExistence type="predicted"/>
<gene>
    <name evidence="8" type="ORF">D0Y96_06075</name>
</gene>
<dbReference type="GO" id="GO:0044718">
    <property type="term" value="P:siderophore transmembrane transport"/>
    <property type="evidence" value="ECO:0007669"/>
    <property type="project" value="TreeGrafter"/>
</dbReference>
<dbReference type="GO" id="GO:0015344">
    <property type="term" value="F:siderophore uptake transmembrane transporter activity"/>
    <property type="evidence" value="ECO:0007669"/>
    <property type="project" value="TreeGrafter"/>
</dbReference>
<keyword evidence="3" id="KW-1134">Transmembrane beta strand</keyword>
<evidence type="ECO:0000259" key="7">
    <source>
        <dbReference type="Pfam" id="PF25183"/>
    </source>
</evidence>
<dbReference type="Pfam" id="PF13620">
    <property type="entry name" value="CarboxypepD_reg"/>
    <property type="match status" value="1"/>
</dbReference>
<dbReference type="GO" id="GO:0009279">
    <property type="term" value="C:cell outer membrane"/>
    <property type="evidence" value="ECO:0007669"/>
    <property type="project" value="UniProtKB-SubCell"/>
</dbReference>
<evidence type="ECO:0000256" key="4">
    <source>
        <dbReference type="ARBA" id="ARBA00022692"/>
    </source>
</evidence>
<dbReference type="SUPFAM" id="SSF49464">
    <property type="entry name" value="Carboxypeptidase regulatory domain-like"/>
    <property type="match status" value="1"/>
</dbReference>
<dbReference type="InterPro" id="IPR008969">
    <property type="entry name" value="CarboxyPept-like_regulatory"/>
</dbReference>
<evidence type="ECO:0000256" key="5">
    <source>
        <dbReference type="ARBA" id="ARBA00023136"/>
    </source>
</evidence>
<keyword evidence="4" id="KW-0812">Transmembrane</keyword>
<dbReference type="Gene3D" id="2.60.40.1120">
    <property type="entry name" value="Carboxypeptidase-like, regulatory domain"/>
    <property type="match status" value="1"/>
</dbReference>
<name>A0A372ISE3_9BACT</name>
<organism evidence="8 9">
    <name type="scientific">Paracidobacterium acidisoli</name>
    <dbReference type="NCBI Taxonomy" id="2303751"/>
    <lineage>
        <taxon>Bacteria</taxon>
        <taxon>Pseudomonadati</taxon>
        <taxon>Acidobacteriota</taxon>
        <taxon>Terriglobia</taxon>
        <taxon>Terriglobales</taxon>
        <taxon>Acidobacteriaceae</taxon>
        <taxon>Paracidobacterium</taxon>
    </lineage>
</organism>
<dbReference type="InterPro" id="IPR039426">
    <property type="entry name" value="TonB-dep_rcpt-like"/>
</dbReference>
<keyword evidence="5" id="KW-0472">Membrane</keyword>
<comment type="subcellular location">
    <subcellularLocation>
        <location evidence="1">Cell outer membrane</location>
        <topology evidence="1">Multi-pass membrane protein</topology>
    </subcellularLocation>
</comment>
<dbReference type="PANTHER" id="PTHR30069:SF46">
    <property type="entry name" value="OAR PROTEIN"/>
    <property type="match status" value="1"/>
</dbReference>
<evidence type="ECO:0000256" key="6">
    <source>
        <dbReference type="ARBA" id="ARBA00023237"/>
    </source>
</evidence>
<comment type="caution">
    <text evidence="8">The sequence shown here is derived from an EMBL/GenBank/DDBJ whole genome shotgun (WGS) entry which is preliminary data.</text>
</comment>
<evidence type="ECO:0000256" key="3">
    <source>
        <dbReference type="ARBA" id="ARBA00022452"/>
    </source>
</evidence>
<keyword evidence="8" id="KW-0675">Receptor</keyword>
<reference evidence="8 9" key="1">
    <citation type="submission" date="2018-08" db="EMBL/GenBank/DDBJ databases">
        <title>Acidipila sp. 4G-K13, an acidobacterium isolated from forest soil.</title>
        <authorList>
            <person name="Gao Z.-H."/>
            <person name="Qiu L.-H."/>
        </authorList>
    </citation>
    <scope>NUCLEOTIDE SEQUENCE [LARGE SCALE GENOMIC DNA]</scope>
    <source>
        <strain evidence="8 9">4G-K13</strain>
    </source>
</reference>
<dbReference type="PANTHER" id="PTHR30069">
    <property type="entry name" value="TONB-DEPENDENT OUTER MEMBRANE RECEPTOR"/>
    <property type="match status" value="1"/>
</dbReference>
<evidence type="ECO:0000256" key="2">
    <source>
        <dbReference type="ARBA" id="ARBA00022448"/>
    </source>
</evidence>
<dbReference type="Gene3D" id="2.40.170.20">
    <property type="entry name" value="TonB-dependent receptor, beta-barrel domain"/>
    <property type="match status" value="1"/>
</dbReference>
<dbReference type="InterPro" id="IPR036942">
    <property type="entry name" value="Beta-barrel_TonB_sf"/>
</dbReference>
<dbReference type="OrthoDB" id="97893at2"/>
<keyword evidence="9" id="KW-1185">Reference proteome</keyword>
<keyword evidence="6" id="KW-0998">Cell outer membrane</keyword>
<feature type="domain" description="TonB-dependent transporter Oar-like beta-barrel" evidence="7">
    <location>
        <begin position="263"/>
        <end position="1106"/>
    </location>
</feature>
<accession>A0A372ISE3</accession>
<sequence length="1115" mass="121047">MIDDRFPFSLAASCLQVGTVRRFLRCAWIPVLLVVLIFSGSRLNAQTFYGSISGVIKDPSGAVLPGVSVTVHENGTGTEYKTQTDKGGSYRVSFLKPGGYTVRFTKDGFDQAVTDELKIVLNQEIVVDRSLHIGTTSQIVTVSAAASSLNTTNPQVGGELSGSELIDLPEVTGTHGANEFLITKTFAGVSSTSQDYSNVNDLTLGGGRPVTNPLIVDGLPSNMGVDGTYGLVPTPDSTEELQVLTSPFSAQYGQSGGGAVLTTTKSGTSNFHGTAFESYSSQDLNALGYFTAHGAVVPASVFNYFGGSVGGPVLLPKLFDGRRHNLFFFTDWEDTLTHAASQLNTDVPTVAERNGDFSGPSPEGTPTPVIYDPMSTKIVNSKPVRTPFEGNIIPKDRLDQVGMNIAAFFPMPNCSNGTFNYCVNPPSLSSYLYNADRIDYNASDYDHLWAKFSRDGPTNQPVNNIPNAANTSALNGWVDDHYEVSWSHIFSPRISNEARFGYVSEENFSTPNTTAVDSIGLKGVALTQFPSVTTNEYANFGAGSFARTRDGHYILNDALILQIRNHTLSMGGEFMRYAYSYYEPGVLSGKYTFSGTFTSAGGQSGIGLADLELGLPESTTINTTNTVFHENLNYFAGYIQDDYRITPNLTLNAGLRWEFDGPFSEEHNNMYTFDPDIIDPTTQVRGGIRFAGYNGAPHSLIANVYTGILPRIGFNYHPFRNTVVRGGYGVYELPSIGFGSNGLTSPSTVNATFQSSDGVTPPYELSQGVPPYSPNVGPDGLPLIPTSLTHPTSSVAELQQHPVLPYLQEWQLSVEQSLGHGWVAEVDYEGNHGVHQPVSLPINQIQPSTGCCFGVKNAQSLRPYPQFLTITNYTNGGASLYAALLAQLSHRWNNGISMRAAYTWAKAMDDVDAPARADAVPIQNVYNLHAQWGTAMTNVPQRLSLSAVYELPFGAGGRWMSQTPVVSQVIGHWKVSTVAQFQKGYPYFVTQQNTLGLFSGGQYATKVGDPDISRSSRTREKWFNTAAFQVTPQDMLGNAPRAALYGPGQNVWDISLMRDVPLRERATFTFRVDAHNAFNHPQFSGLDMTITDTTFGTVTGAQDPRSVLLIGRLRF</sequence>
<evidence type="ECO:0000256" key="1">
    <source>
        <dbReference type="ARBA" id="ARBA00004571"/>
    </source>
</evidence>
<dbReference type="Proteomes" id="UP000264702">
    <property type="component" value="Unassembled WGS sequence"/>
</dbReference>
<protein>
    <submittedName>
        <fullName evidence="8">TonB-dependent receptor</fullName>
    </submittedName>
</protein>
<dbReference type="SUPFAM" id="SSF56935">
    <property type="entry name" value="Porins"/>
    <property type="match status" value="1"/>
</dbReference>
<evidence type="ECO:0000313" key="8">
    <source>
        <dbReference type="EMBL" id="RFU17691.1"/>
    </source>
</evidence>
<dbReference type="InterPro" id="IPR057601">
    <property type="entry name" value="Oar-like_b-barrel"/>
</dbReference>
<dbReference type="Pfam" id="PF25183">
    <property type="entry name" value="OMP_b-brl_4"/>
    <property type="match status" value="1"/>
</dbReference>